<evidence type="ECO:0008006" key="10">
    <source>
        <dbReference type="Google" id="ProtNLM"/>
    </source>
</evidence>
<dbReference type="PANTHER" id="PTHR31158">
    <property type="entry name" value="DUAL OXIDASE 2"/>
    <property type="match status" value="1"/>
</dbReference>
<feature type="transmembrane region" description="Helical" evidence="7">
    <location>
        <begin position="20"/>
        <end position="47"/>
    </location>
</feature>
<evidence type="ECO:0000256" key="3">
    <source>
        <dbReference type="ARBA" id="ARBA00022692"/>
    </source>
</evidence>
<feature type="transmembrane region" description="Helical" evidence="7">
    <location>
        <begin position="54"/>
        <end position="73"/>
    </location>
</feature>
<name>A0A9P0F959_BRAAE</name>
<keyword evidence="3 7" id="KW-0812">Transmembrane</keyword>
<dbReference type="AlphaFoldDB" id="A0A9P0F959"/>
<evidence type="ECO:0000256" key="5">
    <source>
        <dbReference type="ARBA" id="ARBA00023136"/>
    </source>
</evidence>
<feature type="transmembrane region" description="Helical" evidence="7">
    <location>
        <begin position="266"/>
        <end position="290"/>
    </location>
</feature>
<evidence type="ECO:0000256" key="7">
    <source>
        <dbReference type="SAM" id="Phobius"/>
    </source>
</evidence>
<proteinExistence type="inferred from homology"/>
<dbReference type="OrthoDB" id="10042652at2759"/>
<comment type="similarity">
    <text evidence="2">Belongs to the DUOXA family.</text>
</comment>
<gene>
    <name evidence="8" type="ORF">MELIAE_LOCUS766</name>
</gene>
<evidence type="ECO:0000313" key="9">
    <source>
        <dbReference type="Proteomes" id="UP001154078"/>
    </source>
</evidence>
<dbReference type="Pfam" id="PF10204">
    <property type="entry name" value="DuoxA"/>
    <property type="match status" value="1"/>
</dbReference>
<feature type="transmembrane region" description="Helical" evidence="7">
    <location>
        <begin position="221"/>
        <end position="243"/>
    </location>
</feature>
<dbReference type="GO" id="GO:0005789">
    <property type="term" value="C:endoplasmic reticulum membrane"/>
    <property type="evidence" value="ECO:0007669"/>
    <property type="project" value="InterPro"/>
</dbReference>
<reference evidence="8" key="1">
    <citation type="submission" date="2021-12" db="EMBL/GenBank/DDBJ databases">
        <authorList>
            <person name="King R."/>
        </authorList>
    </citation>
    <scope>NUCLEOTIDE SEQUENCE</scope>
</reference>
<keyword evidence="6" id="KW-0325">Glycoprotein</keyword>
<keyword evidence="9" id="KW-1185">Reference proteome</keyword>
<accession>A0A9P0F959</accession>
<evidence type="ECO:0000256" key="4">
    <source>
        <dbReference type="ARBA" id="ARBA00022989"/>
    </source>
</evidence>
<dbReference type="PANTHER" id="PTHR31158:SF1">
    <property type="entry name" value="DOXA1 FACTOR-RELATED"/>
    <property type="match status" value="1"/>
</dbReference>
<sequence>MWFSLGRTENLPSQYDPQYIPVFAYILEKEIIIAFVILLASFVFCFASSGLERIYYRITHVFIALLIGTFILVENFGQEWEIGSVVSKTPYKAGSSCEILANIEVNLGLRSVNITLRTDDNSNCKIKEIINYNERFEWTWDQGRLGFGPYAGRLQQQFRDAQHRGLPLPILWIADYFIIDGEGFRFGRFYRTAGWYAHILLWAAFATWILTIILNQCVIVYGGYFLFVTGCLQLCAVAVWSMVRNPIPLVIIFEDGNITTRYGPSYWFAMANGIFCIALSFIIIVMYHFFETTLYNFFGQDPHGTYIYLTNEEFLRPKNRNPQACTDLEMRPITPGTSTMENEEEYQLVYYKKRSTIFKPPSVNRSNKPNLKY</sequence>
<dbReference type="InterPro" id="IPR018469">
    <property type="entry name" value="Dual_oxidase_maturation_fac"/>
</dbReference>
<dbReference type="GO" id="GO:0015031">
    <property type="term" value="P:protein transport"/>
    <property type="evidence" value="ECO:0007669"/>
    <property type="project" value="InterPro"/>
</dbReference>
<evidence type="ECO:0000256" key="1">
    <source>
        <dbReference type="ARBA" id="ARBA00004141"/>
    </source>
</evidence>
<evidence type="ECO:0000256" key="6">
    <source>
        <dbReference type="ARBA" id="ARBA00023180"/>
    </source>
</evidence>
<keyword evidence="5 7" id="KW-0472">Membrane</keyword>
<comment type="subcellular location">
    <subcellularLocation>
        <location evidence="1">Membrane</location>
        <topology evidence="1">Multi-pass membrane protein</topology>
    </subcellularLocation>
</comment>
<organism evidence="8 9">
    <name type="scientific">Brassicogethes aeneus</name>
    <name type="common">Rape pollen beetle</name>
    <name type="synonym">Meligethes aeneus</name>
    <dbReference type="NCBI Taxonomy" id="1431903"/>
    <lineage>
        <taxon>Eukaryota</taxon>
        <taxon>Metazoa</taxon>
        <taxon>Ecdysozoa</taxon>
        <taxon>Arthropoda</taxon>
        <taxon>Hexapoda</taxon>
        <taxon>Insecta</taxon>
        <taxon>Pterygota</taxon>
        <taxon>Neoptera</taxon>
        <taxon>Endopterygota</taxon>
        <taxon>Coleoptera</taxon>
        <taxon>Polyphaga</taxon>
        <taxon>Cucujiformia</taxon>
        <taxon>Nitidulidae</taxon>
        <taxon>Meligethinae</taxon>
        <taxon>Brassicogethes</taxon>
    </lineage>
</organism>
<feature type="transmembrane region" description="Helical" evidence="7">
    <location>
        <begin position="195"/>
        <end position="214"/>
    </location>
</feature>
<evidence type="ECO:0000256" key="2">
    <source>
        <dbReference type="ARBA" id="ARBA00009816"/>
    </source>
</evidence>
<dbReference type="EMBL" id="OV121132">
    <property type="protein sequence ID" value="CAH0546647.1"/>
    <property type="molecule type" value="Genomic_DNA"/>
</dbReference>
<evidence type="ECO:0000313" key="8">
    <source>
        <dbReference type="EMBL" id="CAH0546647.1"/>
    </source>
</evidence>
<keyword evidence="4 7" id="KW-1133">Transmembrane helix</keyword>
<protein>
    <recommendedName>
        <fullName evidence="10">Dual oxidase maturation factor 1</fullName>
    </recommendedName>
</protein>
<dbReference type="Proteomes" id="UP001154078">
    <property type="component" value="Chromosome 1"/>
</dbReference>